<reference evidence="2" key="1">
    <citation type="submission" date="2016-12" db="EMBL/GenBank/DDBJ databases">
        <authorList>
            <person name="Brunel B."/>
        </authorList>
    </citation>
    <scope>NUCLEOTIDE SEQUENCE [LARGE SCALE GENOMIC DNA]</scope>
</reference>
<evidence type="ECO:0000313" key="1">
    <source>
        <dbReference type="EMBL" id="SJM33327.1"/>
    </source>
</evidence>
<keyword evidence="2" id="KW-1185">Reference proteome</keyword>
<protein>
    <submittedName>
        <fullName evidence="1">Sugar isomerase (SIS)</fullName>
    </submittedName>
</protein>
<organism evidence="1 2">
    <name type="scientific">Mesorhizobium delmotii</name>
    <dbReference type="NCBI Taxonomy" id="1631247"/>
    <lineage>
        <taxon>Bacteria</taxon>
        <taxon>Pseudomonadati</taxon>
        <taxon>Pseudomonadota</taxon>
        <taxon>Alphaproteobacteria</taxon>
        <taxon>Hyphomicrobiales</taxon>
        <taxon>Phyllobacteriaceae</taxon>
        <taxon>Mesorhizobium</taxon>
    </lineage>
</organism>
<accession>A0A2P9AQA2</accession>
<gene>
    <name evidence="1" type="ORF">BQ8482_340223</name>
</gene>
<proteinExistence type="predicted"/>
<dbReference type="RefSeq" id="WP_208867832.1">
    <property type="nucleotide sequence ID" value="NZ_FUIG01000042.1"/>
</dbReference>
<name>A0A2P9AQA2_9HYPH</name>
<evidence type="ECO:0000313" key="2">
    <source>
        <dbReference type="Proteomes" id="UP000245698"/>
    </source>
</evidence>
<keyword evidence="1" id="KW-0413">Isomerase</keyword>
<dbReference type="AlphaFoldDB" id="A0A2P9AQA2"/>
<dbReference type="GO" id="GO:0016853">
    <property type="term" value="F:isomerase activity"/>
    <property type="evidence" value="ECO:0007669"/>
    <property type="project" value="UniProtKB-KW"/>
</dbReference>
<sequence length="64" mass="7039">MSKNKLFGEKMAQTFRQVSGSGKLVEPSTNAGTDRFRIALDELGTVLARIGESRIDAARHTNME</sequence>
<dbReference type="EMBL" id="FUIG01000042">
    <property type="protein sequence ID" value="SJM33327.1"/>
    <property type="molecule type" value="Genomic_DNA"/>
</dbReference>
<dbReference type="Proteomes" id="UP000245698">
    <property type="component" value="Unassembled WGS sequence"/>
</dbReference>